<dbReference type="PANTHER" id="PTHR14215">
    <property type="entry name" value="PROTEIN OF UNKNOWN FUNCTION DUF729"/>
    <property type="match status" value="1"/>
</dbReference>
<dbReference type="KEGG" id="tng:GSTEN00023839G001"/>
<dbReference type="HOGENOM" id="CLU_059135_0_0_1"/>
<protein>
    <recommendedName>
        <fullName evidence="6">Mitochondrial fission regulator 1</fullName>
    </recommendedName>
</protein>
<dbReference type="GO" id="GO:0000266">
    <property type="term" value="P:mitochondrial fission"/>
    <property type="evidence" value="ECO:0007669"/>
    <property type="project" value="TreeGrafter"/>
</dbReference>
<evidence type="ECO:0000256" key="5">
    <source>
        <dbReference type="ARBA" id="ARBA00037378"/>
    </source>
</evidence>
<dbReference type="EMBL" id="CAAE01014737">
    <property type="protein sequence ID" value="CAG04194.1"/>
    <property type="molecule type" value="Genomic_DNA"/>
</dbReference>
<gene>
    <name evidence="7" type="ORF">GSTENG00023839001</name>
</gene>
<keyword evidence="3" id="KW-0809">Transit peptide</keyword>
<sequence>MPNMLDVLKDMSKVKLRSVRSHPADGETKGKSSEPADAAALIAEALRRKFAHRFRHDSEREGE</sequence>
<comment type="similarity">
    <text evidence="2">Belongs to the MTFR1 family.</text>
</comment>
<evidence type="ECO:0000256" key="3">
    <source>
        <dbReference type="ARBA" id="ARBA00022946"/>
    </source>
</evidence>
<accession>Q4S588</accession>
<evidence type="ECO:0000256" key="2">
    <source>
        <dbReference type="ARBA" id="ARBA00005807"/>
    </source>
</evidence>
<name>Q4S588_TETNG</name>
<dbReference type="GO" id="GO:0009060">
    <property type="term" value="P:aerobic respiration"/>
    <property type="evidence" value="ECO:0007669"/>
    <property type="project" value="TreeGrafter"/>
</dbReference>
<comment type="function">
    <text evidence="5">May play a role in mitochondrial aerobic respiration. May also regulate mitochondrial organization and fission.</text>
</comment>
<comment type="subcellular location">
    <subcellularLocation>
        <location evidence="1">Mitochondrion</location>
    </subcellularLocation>
</comment>
<organism evidence="7">
    <name type="scientific">Tetraodon nigroviridis</name>
    <name type="common">Spotted green pufferfish</name>
    <name type="synonym">Chelonodon nigroviridis</name>
    <dbReference type="NCBI Taxonomy" id="99883"/>
    <lineage>
        <taxon>Eukaryota</taxon>
        <taxon>Metazoa</taxon>
        <taxon>Chordata</taxon>
        <taxon>Craniata</taxon>
        <taxon>Vertebrata</taxon>
        <taxon>Euteleostomi</taxon>
        <taxon>Actinopterygii</taxon>
        <taxon>Neopterygii</taxon>
        <taxon>Teleostei</taxon>
        <taxon>Neoteleostei</taxon>
        <taxon>Acanthomorphata</taxon>
        <taxon>Eupercaria</taxon>
        <taxon>Tetraodontiformes</taxon>
        <taxon>Tetradontoidea</taxon>
        <taxon>Tetraodontidae</taxon>
        <taxon>Tetraodon</taxon>
    </lineage>
</organism>
<reference evidence="7" key="1">
    <citation type="journal article" date="2004" name="Nature">
        <title>Genome duplication in the teleost fish Tetraodon nigroviridis reveals the early vertebrate proto-karyotype.</title>
        <authorList>
            <person name="Jaillon O."/>
            <person name="Aury J.-M."/>
            <person name="Brunet F."/>
            <person name="Petit J.-L."/>
            <person name="Stange-Thomann N."/>
            <person name="Mauceli E."/>
            <person name="Bouneau L."/>
            <person name="Fischer C."/>
            <person name="Ozouf-Costaz C."/>
            <person name="Bernot A."/>
            <person name="Nicaud S."/>
            <person name="Jaffe D."/>
            <person name="Fisher S."/>
            <person name="Lutfalla G."/>
            <person name="Dossat C."/>
            <person name="Segurens B."/>
            <person name="Dasilva C."/>
            <person name="Salanoubat M."/>
            <person name="Levy M."/>
            <person name="Boudet N."/>
            <person name="Castellano S."/>
            <person name="Anthouard V."/>
            <person name="Jubin C."/>
            <person name="Castelli V."/>
            <person name="Katinka M."/>
            <person name="Vacherie B."/>
            <person name="Biemont C."/>
            <person name="Skalli Z."/>
            <person name="Cattolico L."/>
            <person name="Poulain J."/>
            <person name="De Berardinis V."/>
            <person name="Cruaud C."/>
            <person name="Duprat S."/>
            <person name="Brottier P."/>
            <person name="Coutanceau J.-P."/>
            <person name="Gouzy J."/>
            <person name="Parra G."/>
            <person name="Lardier G."/>
            <person name="Chapple C."/>
            <person name="McKernan K.J."/>
            <person name="McEwan P."/>
            <person name="Bosak S."/>
            <person name="Kellis M."/>
            <person name="Volff J.-N."/>
            <person name="Guigo R."/>
            <person name="Zody M.C."/>
            <person name="Mesirov J."/>
            <person name="Lindblad-Toh K."/>
            <person name="Birren B."/>
            <person name="Nusbaum C."/>
            <person name="Kahn D."/>
            <person name="Robinson-Rechavi M."/>
            <person name="Laudet V."/>
            <person name="Schachter V."/>
            <person name="Quetier F."/>
            <person name="Saurin W."/>
            <person name="Scarpelli C."/>
            <person name="Wincker P."/>
            <person name="Lander E.S."/>
            <person name="Weissenbach J."/>
            <person name="Roest Crollius H."/>
        </authorList>
    </citation>
    <scope>NUCLEOTIDE SEQUENCE [LARGE SCALE GENOMIC DNA]</scope>
</reference>
<dbReference type="PANTHER" id="PTHR14215:SF1">
    <property type="entry name" value="MITOCHONDRIAL FISSION REGULATOR 1"/>
    <property type="match status" value="1"/>
</dbReference>
<feature type="non-terminal residue" evidence="7">
    <location>
        <position position="1"/>
    </location>
</feature>
<reference evidence="7" key="2">
    <citation type="submission" date="2004-02" db="EMBL/GenBank/DDBJ databases">
        <authorList>
            <consortium name="Genoscope"/>
            <consortium name="Whitehead Institute Centre for Genome Research"/>
        </authorList>
    </citation>
    <scope>NUCLEOTIDE SEQUENCE</scope>
</reference>
<evidence type="ECO:0000313" key="7">
    <source>
        <dbReference type="EMBL" id="CAG04194.1"/>
    </source>
</evidence>
<evidence type="ECO:0000256" key="4">
    <source>
        <dbReference type="ARBA" id="ARBA00023128"/>
    </source>
</evidence>
<dbReference type="InterPro" id="IPR007972">
    <property type="entry name" value="Mtfr1"/>
</dbReference>
<proteinExistence type="inferred from homology"/>
<dbReference type="AlphaFoldDB" id="Q4S588"/>
<dbReference type="GO" id="GO:0005739">
    <property type="term" value="C:mitochondrion"/>
    <property type="evidence" value="ECO:0007669"/>
    <property type="project" value="UniProtKB-SubCell"/>
</dbReference>
<comment type="caution">
    <text evidence="7">The sequence shown here is derived from an EMBL/GenBank/DDBJ whole genome shotgun (WGS) entry which is preliminary data.</text>
</comment>
<evidence type="ECO:0000256" key="6">
    <source>
        <dbReference type="ARBA" id="ARBA00039282"/>
    </source>
</evidence>
<evidence type="ECO:0000256" key="1">
    <source>
        <dbReference type="ARBA" id="ARBA00004173"/>
    </source>
</evidence>
<dbReference type="OrthoDB" id="2133332at2759"/>
<keyword evidence="4" id="KW-0496">Mitochondrion</keyword>